<name>A0A4Z2FNE7_9TELE</name>
<reference evidence="1 2" key="1">
    <citation type="submission" date="2019-03" db="EMBL/GenBank/DDBJ databases">
        <title>First draft genome of Liparis tanakae, snailfish: a comprehensive survey of snailfish specific genes.</title>
        <authorList>
            <person name="Kim W."/>
            <person name="Song I."/>
            <person name="Jeong J.-H."/>
            <person name="Kim D."/>
            <person name="Kim S."/>
            <person name="Ryu S."/>
            <person name="Song J.Y."/>
            <person name="Lee S.K."/>
        </authorList>
    </citation>
    <scope>NUCLEOTIDE SEQUENCE [LARGE SCALE GENOMIC DNA]</scope>
    <source>
        <tissue evidence="1">Muscle</tissue>
    </source>
</reference>
<proteinExistence type="predicted"/>
<evidence type="ECO:0000313" key="1">
    <source>
        <dbReference type="EMBL" id="TNN42659.1"/>
    </source>
</evidence>
<accession>A0A4Z2FNE7</accession>
<evidence type="ECO:0000313" key="2">
    <source>
        <dbReference type="Proteomes" id="UP000314294"/>
    </source>
</evidence>
<dbReference type="EMBL" id="SRLO01001021">
    <property type="protein sequence ID" value="TNN42659.1"/>
    <property type="molecule type" value="Genomic_DNA"/>
</dbReference>
<comment type="caution">
    <text evidence="1">The sequence shown here is derived from an EMBL/GenBank/DDBJ whole genome shotgun (WGS) entry which is preliminary data.</text>
</comment>
<dbReference type="Proteomes" id="UP000314294">
    <property type="component" value="Unassembled WGS sequence"/>
</dbReference>
<dbReference type="AlphaFoldDB" id="A0A4Z2FNE7"/>
<gene>
    <name evidence="1" type="ORF">EYF80_047156</name>
</gene>
<protein>
    <submittedName>
        <fullName evidence="1">Uncharacterized protein</fullName>
    </submittedName>
</protein>
<keyword evidence="2" id="KW-1185">Reference proteome</keyword>
<organism evidence="1 2">
    <name type="scientific">Liparis tanakae</name>
    <name type="common">Tanaka's snailfish</name>
    <dbReference type="NCBI Taxonomy" id="230148"/>
    <lineage>
        <taxon>Eukaryota</taxon>
        <taxon>Metazoa</taxon>
        <taxon>Chordata</taxon>
        <taxon>Craniata</taxon>
        <taxon>Vertebrata</taxon>
        <taxon>Euteleostomi</taxon>
        <taxon>Actinopterygii</taxon>
        <taxon>Neopterygii</taxon>
        <taxon>Teleostei</taxon>
        <taxon>Neoteleostei</taxon>
        <taxon>Acanthomorphata</taxon>
        <taxon>Eupercaria</taxon>
        <taxon>Perciformes</taxon>
        <taxon>Cottioidei</taxon>
        <taxon>Cottales</taxon>
        <taxon>Liparidae</taxon>
        <taxon>Liparis</taxon>
    </lineage>
</organism>
<sequence length="79" mass="8575">MTSQRSESSVVNKSTSLIKLHVVSSIFRGSVESDNVFRVHVLLLPLNETTPFPLVLGVRAFGPRVGPQQLDEALGCKPS</sequence>